<dbReference type="EMBL" id="BGZK01000958">
    <property type="protein sequence ID" value="GBP66495.1"/>
    <property type="molecule type" value="Genomic_DNA"/>
</dbReference>
<evidence type="ECO:0000256" key="1">
    <source>
        <dbReference type="SAM" id="MobiDB-lite"/>
    </source>
</evidence>
<comment type="caution">
    <text evidence="2">The sequence shown here is derived from an EMBL/GenBank/DDBJ whole genome shotgun (WGS) entry which is preliminary data.</text>
</comment>
<dbReference type="AlphaFoldDB" id="A0A4C1XWH4"/>
<protein>
    <submittedName>
        <fullName evidence="2">Uncharacterized protein</fullName>
    </submittedName>
</protein>
<sequence>MKSVTGHVGEMVSDESKRLTRRRPSYLRDTSMSRSELPPLSIELRLYGLLATCYDGRLLSSFTAVSLDGRVINRPSEFRLNRRTVPVIGRTTLQDRDGDSTPHTSSSPARHERLIDFSFYKRFNVLDIRLLKLKFDSPHLKIIVGTSRHDSPFARARGRPKAPPRPARAHAPSEASKNRATAKTKAKTAMKFSTRTKAIGHGTAARAGGPGEGRGPPGIAVFFFVPRIPHGCDHDPMISPRNARRVRARADDAAQPGERAGDDRATGTGDAVAPRLLNLS</sequence>
<name>A0A4C1XWH4_EUMVA</name>
<feature type="region of interest" description="Disordered" evidence="1">
    <location>
        <begin position="1"/>
        <end position="24"/>
    </location>
</feature>
<feature type="region of interest" description="Disordered" evidence="1">
    <location>
        <begin position="89"/>
        <end position="109"/>
    </location>
</feature>
<organism evidence="2 3">
    <name type="scientific">Eumeta variegata</name>
    <name type="common">Bagworm moth</name>
    <name type="synonym">Eumeta japonica</name>
    <dbReference type="NCBI Taxonomy" id="151549"/>
    <lineage>
        <taxon>Eukaryota</taxon>
        <taxon>Metazoa</taxon>
        <taxon>Ecdysozoa</taxon>
        <taxon>Arthropoda</taxon>
        <taxon>Hexapoda</taxon>
        <taxon>Insecta</taxon>
        <taxon>Pterygota</taxon>
        <taxon>Neoptera</taxon>
        <taxon>Endopterygota</taxon>
        <taxon>Lepidoptera</taxon>
        <taxon>Glossata</taxon>
        <taxon>Ditrysia</taxon>
        <taxon>Tineoidea</taxon>
        <taxon>Psychidae</taxon>
        <taxon>Oiketicinae</taxon>
        <taxon>Eumeta</taxon>
    </lineage>
</organism>
<keyword evidence="3" id="KW-1185">Reference proteome</keyword>
<accession>A0A4C1XWH4</accession>
<feature type="region of interest" description="Disordered" evidence="1">
    <location>
        <begin position="150"/>
        <end position="189"/>
    </location>
</feature>
<reference evidence="2 3" key="1">
    <citation type="journal article" date="2019" name="Commun. Biol.">
        <title>The bagworm genome reveals a unique fibroin gene that provides high tensile strength.</title>
        <authorList>
            <person name="Kono N."/>
            <person name="Nakamura H."/>
            <person name="Ohtoshi R."/>
            <person name="Tomita M."/>
            <person name="Numata K."/>
            <person name="Arakawa K."/>
        </authorList>
    </citation>
    <scope>NUCLEOTIDE SEQUENCE [LARGE SCALE GENOMIC DNA]</scope>
</reference>
<evidence type="ECO:0000313" key="3">
    <source>
        <dbReference type="Proteomes" id="UP000299102"/>
    </source>
</evidence>
<evidence type="ECO:0000313" key="2">
    <source>
        <dbReference type="EMBL" id="GBP66495.1"/>
    </source>
</evidence>
<gene>
    <name evidence="2" type="ORF">EVAR_85642_1</name>
</gene>
<feature type="region of interest" description="Disordered" evidence="1">
    <location>
        <begin position="235"/>
        <end position="280"/>
    </location>
</feature>
<dbReference type="Proteomes" id="UP000299102">
    <property type="component" value="Unassembled WGS sequence"/>
</dbReference>
<proteinExistence type="predicted"/>